<feature type="domain" description="Serine aminopeptidase S33" evidence="1">
    <location>
        <begin position="80"/>
        <end position="217"/>
    </location>
</feature>
<keyword evidence="2" id="KW-0378">Hydrolase</keyword>
<dbReference type="InterPro" id="IPR029058">
    <property type="entry name" value="AB_hydrolase_fold"/>
</dbReference>
<accession>A0A1H2LAJ9</accession>
<dbReference type="AlphaFoldDB" id="A0A1H2LAJ9"/>
<evidence type="ECO:0000313" key="3">
    <source>
        <dbReference type="Proteomes" id="UP000214355"/>
    </source>
</evidence>
<sequence>MTCHTNFWKLWQKQGFFTIISCLARFVPDTLISMTTWYPDFLGKDYTNTTIDLQPDEQGPVKATLVRHLPETAQTADSAPKFAFLGVHGWNDYFYQTELAQAVTSCGGRFYALDLRRYGRSHEEGQMWGYISDLKKYDEEILAAMEIIKAEHQEDFPIILYGHSTGGLTTSLFASRHASKLAGLALNSPWLEYQDSPITHHVGKPFVDTVARFSPEKILSESDNGFYQRVLTGWKEEDGPMPVHQAGDPFFEGGWKPDERFRHFPSFPIRAGWLSAVLNGHAQVAKGLNMDLPVLVMTSARSDITETWNQGQRSVDGVLDVELIWKRAAYLSNHTTIVKLSGAIHDVVFSRAEVRTEAFAHLRNWITHVARI</sequence>
<reference evidence="3" key="1">
    <citation type="submission" date="2016-10" db="EMBL/GenBank/DDBJ databases">
        <authorList>
            <person name="Varghese N."/>
            <person name="Submissions S."/>
        </authorList>
    </citation>
    <scope>NUCLEOTIDE SEQUENCE [LARGE SCALE GENOMIC DNA]</scope>
    <source>
        <strain evidence="3">DSM 10002</strain>
    </source>
</reference>
<protein>
    <submittedName>
        <fullName evidence="2">Lysophospholipase, alpha-beta hydrolase superfamily</fullName>
    </submittedName>
</protein>
<organism evidence="2 3">
    <name type="scientific">Arcanobacterium phocae</name>
    <dbReference type="NCBI Taxonomy" id="131112"/>
    <lineage>
        <taxon>Bacteria</taxon>
        <taxon>Bacillati</taxon>
        <taxon>Actinomycetota</taxon>
        <taxon>Actinomycetes</taxon>
        <taxon>Actinomycetales</taxon>
        <taxon>Actinomycetaceae</taxon>
        <taxon>Arcanobacterium</taxon>
    </lineage>
</organism>
<dbReference type="InterPro" id="IPR051044">
    <property type="entry name" value="MAG_DAG_Lipase"/>
</dbReference>
<dbReference type="InterPro" id="IPR022742">
    <property type="entry name" value="Hydrolase_4"/>
</dbReference>
<dbReference type="GO" id="GO:0016787">
    <property type="term" value="F:hydrolase activity"/>
    <property type="evidence" value="ECO:0007669"/>
    <property type="project" value="UniProtKB-KW"/>
</dbReference>
<evidence type="ECO:0000259" key="1">
    <source>
        <dbReference type="Pfam" id="PF12146"/>
    </source>
</evidence>
<proteinExistence type="predicted"/>
<evidence type="ECO:0000313" key="2">
    <source>
        <dbReference type="EMBL" id="SDU77844.1"/>
    </source>
</evidence>
<name>A0A1H2LAJ9_9ACTO</name>
<dbReference type="EMBL" id="LT629804">
    <property type="protein sequence ID" value="SDU77844.1"/>
    <property type="molecule type" value="Genomic_DNA"/>
</dbReference>
<gene>
    <name evidence="2" type="ORF">SAMN04489737_0197</name>
</gene>
<dbReference type="Proteomes" id="UP000214355">
    <property type="component" value="Chromosome I"/>
</dbReference>
<dbReference type="Gene3D" id="3.40.50.1820">
    <property type="entry name" value="alpha/beta hydrolase"/>
    <property type="match status" value="1"/>
</dbReference>
<dbReference type="SUPFAM" id="SSF53474">
    <property type="entry name" value="alpha/beta-Hydrolases"/>
    <property type="match status" value="1"/>
</dbReference>
<dbReference type="STRING" id="131112.SAMN04489737_0197"/>
<dbReference type="Pfam" id="PF12146">
    <property type="entry name" value="Hydrolase_4"/>
    <property type="match status" value="1"/>
</dbReference>
<dbReference type="PANTHER" id="PTHR11614">
    <property type="entry name" value="PHOSPHOLIPASE-RELATED"/>
    <property type="match status" value="1"/>
</dbReference>
<keyword evidence="3" id="KW-1185">Reference proteome</keyword>